<evidence type="ECO:0000256" key="5">
    <source>
        <dbReference type="ARBA" id="ARBA00023274"/>
    </source>
</evidence>
<dbReference type="GO" id="GO:0005762">
    <property type="term" value="C:mitochondrial large ribosomal subunit"/>
    <property type="evidence" value="ECO:0007669"/>
    <property type="project" value="TreeGrafter"/>
</dbReference>
<keyword evidence="5" id="KW-0687">Ribonucleoprotein</keyword>
<dbReference type="InterPro" id="IPR007740">
    <property type="entry name" value="Ribosomal_mL49"/>
</dbReference>
<comment type="subcellular location">
    <subcellularLocation>
        <location evidence="1">Mitochondrion</location>
    </subcellularLocation>
</comment>
<dbReference type="Pfam" id="PF05046">
    <property type="entry name" value="Img2"/>
    <property type="match status" value="1"/>
</dbReference>
<dbReference type="PANTHER" id="PTHR13477:SF0">
    <property type="entry name" value="LARGE RIBOSOMAL SUBUNIT PROTEIN ML49"/>
    <property type="match status" value="1"/>
</dbReference>
<evidence type="ECO:0000256" key="4">
    <source>
        <dbReference type="ARBA" id="ARBA00023128"/>
    </source>
</evidence>
<protein>
    <recommendedName>
        <fullName evidence="6">Large ribosomal subunit protein mL49</fullName>
    </recommendedName>
    <alternativeName>
        <fullName evidence="7">39S ribosomal protein L49, mitochondrial</fullName>
    </alternativeName>
</protein>
<evidence type="ECO:0000256" key="2">
    <source>
        <dbReference type="ARBA" id="ARBA00005677"/>
    </source>
</evidence>
<keyword evidence="3" id="KW-0689">Ribosomal protein</keyword>
<evidence type="ECO:0000256" key="7">
    <source>
        <dbReference type="ARBA" id="ARBA00035545"/>
    </source>
</evidence>
<dbReference type="GO" id="GO:0003735">
    <property type="term" value="F:structural constituent of ribosome"/>
    <property type="evidence" value="ECO:0007669"/>
    <property type="project" value="InterPro"/>
</dbReference>
<dbReference type="EMBL" id="CADEPI010000122">
    <property type="protein sequence ID" value="CAB3375999.1"/>
    <property type="molecule type" value="Genomic_DNA"/>
</dbReference>
<accession>A0A8S1D6F2</accession>
<keyword evidence="4" id="KW-0496">Mitochondrion</keyword>
<sequence length="174" mass="20030">MSLQVLGRTLAYAARRSALSVQPARNASYLGSTVVDPLKKYPDVEVSRDPAEWRFVERLLPMKTVPAPRSTTETLPSGWRPTNPKSLNEPYFIGRSRNHQPSVYLKIKERGFQKFTIVKFITGDIWRLKEDLSKRIEERLGLKHGIHVNEMYGKLVITGDVYNVVMEFYDEKGF</sequence>
<dbReference type="PANTHER" id="PTHR13477">
    <property type="entry name" value="MITOCHONDRIAL 39S RIBOSOMAL PROTEIN L49"/>
    <property type="match status" value="1"/>
</dbReference>
<dbReference type="Proteomes" id="UP000494165">
    <property type="component" value="Unassembled WGS sequence"/>
</dbReference>
<gene>
    <name evidence="8" type="ORF">CLODIP_2_CD14176</name>
</gene>
<dbReference type="AlphaFoldDB" id="A0A8S1D6F2"/>
<evidence type="ECO:0000256" key="6">
    <source>
        <dbReference type="ARBA" id="ARBA00035191"/>
    </source>
</evidence>
<organism evidence="8 9">
    <name type="scientific">Cloeon dipterum</name>
    <dbReference type="NCBI Taxonomy" id="197152"/>
    <lineage>
        <taxon>Eukaryota</taxon>
        <taxon>Metazoa</taxon>
        <taxon>Ecdysozoa</taxon>
        <taxon>Arthropoda</taxon>
        <taxon>Hexapoda</taxon>
        <taxon>Insecta</taxon>
        <taxon>Pterygota</taxon>
        <taxon>Palaeoptera</taxon>
        <taxon>Ephemeroptera</taxon>
        <taxon>Pisciforma</taxon>
        <taxon>Baetidae</taxon>
        <taxon>Cloeon</taxon>
    </lineage>
</organism>
<evidence type="ECO:0000256" key="1">
    <source>
        <dbReference type="ARBA" id="ARBA00004173"/>
    </source>
</evidence>
<comment type="similarity">
    <text evidence="2">Belongs to the mitochondrion-specific ribosomal protein mL49 family.</text>
</comment>
<evidence type="ECO:0000313" key="8">
    <source>
        <dbReference type="EMBL" id="CAB3375999.1"/>
    </source>
</evidence>
<name>A0A8S1D6F2_9INSE</name>
<proteinExistence type="inferred from homology"/>
<reference evidence="8 9" key="1">
    <citation type="submission" date="2020-04" db="EMBL/GenBank/DDBJ databases">
        <authorList>
            <person name="Alioto T."/>
            <person name="Alioto T."/>
            <person name="Gomez Garrido J."/>
        </authorList>
    </citation>
    <scope>NUCLEOTIDE SEQUENCE [LARGE SCALE GENOMIC DNA]</scope>
</reference>
<dbReference type="FunFam" id="3.30.780.10:FF:000009">
    <property type="entry name" value="39S ribosomal protein L49, mitochondrial"/>
    <property type="match status" value="1"/>
</dbReference>
<dbReference type="GO" id="GO:0006412">
    <property type="term" value="P:translation"/>
    <property type="evidence" value="ECO:0007669"/>
    <property type="project" value="InterPro"/>
</dbReference>
<dbReference type="OrthoDB" id="19439at2759"/>
<evidence type="ECO:0000313" key="9">
    <source>
        <dbReference type="Proteomes" id="UP000494165"/>
    </source>
</evidence>
<dbReference type="Gene3D" id="3.30.780.10">
    <property type="entry name" value="SUI1-like domain"/>
    <property type="match status" value="1"/>
</dbReference>
<keyword evidence="9" id="KW-1185">Reference proteome</keyword>
<comment type="caution">
    <text evidence="8">The sequence shown here is derived from an EMBL/GenBank/DDBJ whole genome shotgun (WGS) entry which is preliminary data.</text>
</comment>
<evidence type="ECO:0000256" key="3">
    <source>
        <dbReference type="ARBA" id="ARBA00022980"/>
    </source>
</evidence>